<evidence type="ECO:0000313" key="3">
    <source>
        <dbReference type="EMBL" id="NBC43117.1"/>
    </source>
</evidence>
<dbReference type="EMBL" id="JAAAPK010000007">
    <property type="protein sequence ID" value="NBC43117.1"/>
    <property type="molecule type" value="Genomic_DNA"/>
</dbReference>
<feature type="transmembrane region" description="Helical" evidence="2">
    <location>
        <begin position="276"/>
        <end position="298"/>
    </location>
</feature>
<keyword evidence="4" id="KW-1185">Reference proteome</keyword>
<evidence type="ECO:0000256" key="1">
    <source>
        <dbReference type="SAM" id="MobiDB-lite"/>
    </source>
</evidence>
<feature type="transmembrane region" description="Helical" evidence="2">
    <location>
        <begin position="304"/>
        <end position="325"/>
    </location>
</feature>
<evidence type="ECO:0000256" key="2">
    <source>
        <dbReference type="SAM" id="Phobius"/>
    </source>
</evidence>
<accession>A0A7X4YEY9</accession>
<organism evidence="3 4">
    <name type="scientific">Corallococcus exiguus</name>
    <dbReference type="NCBI Taxonomy" id="83462"/>
    <lineage>
        <taxon>Bacteria</taxon>
        <taxon>Pseudomonadati</taxon>
        <taxon>Myxococcota</taxon>
        <taxon>Myxococcia</taxon>
        <taxon>Myxococcales</taxon>
        <taxon>Cystobacterineae</taxon>
        <taxon>Myxococcaceae</taxon>
        <taxon>Corallococcus</taxon>
    </lineage>
</organism>
<proteinExistence type="predicted"/>
<gene>
    <name evidence="3" type="ORF">GTZ93_25250</name>
</gene>
<feature type="transmembrane region" description="Helical" evidence="2">
    <location>
        <begin position="105"/>
        <end position="122"/>
    </location>
</feature>
<feature type="transmembrane region" description="Helical" evidence="2">
    <location>
        <begin position="142"/>
        <end position="160"/>
    </location>
</feature>
<sequence>MTEWFRQFIGVRLTVSIPRPTPLLPGWERQVRKAAESNGLDLLDATSSEDRLMLRLFDRGSRSTVGPRTRDFAQATMDALSIPAKNRSLAELSVMSPRVLLQKGATWFAIALPVTGLIYGIWRLLLWTFYWWLATRSIERSLVVIAPFVFAGLVVAAAYLSDSANDIERPFQRAFGDKTNPSISRRRLSDDIYLHPDGRIIRHDSAGRLLEVTSKSSDPNTDPSSLSASTEVPFGITEDYPEPEQIVQLDASAKLRSRTTSIRDDRDLLWVRAQRAFQLACFFLFLSTGGPGVAVWLLVTSRDWHYLLASISLAAVPLAIGLALLRHDNKLREQHRDAESELAALDRLQLALDYAQGDTKDTQRETLRKVIGQLLRPSKPASRPESLRPSKTSEKDADDGSIVGNVFGKAADSVAAVLKKGD</sequence>
<keyword evidence="2" id="KW-0812">Transmembrane</keyword>
<feature type="region of interest" description="Disordered" evidence="1">
    <location>
        <begin position="377"/>
        <end position="404"/>
    </location>
</feature>
<dbReference type="Proteomes" id="UP000537825">
    <property type="component" value="Unassembled WGS sequence"/>
</dbReference>
<protein>
    <submittedName>
        <fullName evidence="3">Uncharacterized protein</fullName>
    </submittedName>
</protein>
<keyword evidence="2" id="KW-1133">Transmembrane helix</keyword>
<feature type="compositionally biased region" description="Basic and acidic residues" evidence="1">
    <location>
        <begin position="385"/>
        <end position="395"/>
    </location>
</feature>
<comment type="caution">
    <text evidence="3">The sequence shown here is derived from an EMBL/GenBank/DDBJ whole genome shotgun (WGS) entry which is preliminary data.</text>
</comment>
<dbReference type="RefSeq" id="WP_139919411.1">
    <property type="nucleotide sequence ID" value="NZ_CBCSLE010000172.1"/>
</dbReference>
<evidence type="ECO:0000313" key="4">
    <source>
        <dbReference type="Proteomes" id="UP000537825"/>
    </source>
</evidence>
<reference evidence="3 4" key="1">
    <citation type="submission" date="2020-01" db="EMBL/GenBank/DDBJ databases">
        <title>The draft genome sequence of Corallococcus exiguus DSM 14696.</title>
        <authorList>
            <person name="Zhang X."/>
            <person name="Zhu H."/>
        </authorList>
    </citation>
    <scope>NUCLEOTIDE SEQUENCE [LARGE SCALE GENOMIC DNA]</scope>
    <source>
        <strain evidence="3 4">DSM 14696</strain>
    </source>
</reference>
<dbReference type="AlphaFoldDB" id="A0A7X4YEY9"/>
<keyword evidence="2" id="KW-0472">Membrane</keyword>
<name>A0A7X4YEY9_9BACT</name>